<evidence type="ECO:0000259" key="1">
    <source>
        <dbReference type="Pfam" id="PF12697"/>
    </source>
</evidence>
<evidence type="ECO:0000313" key="3">
    <source>
        <dbReference type="Proteomes" id="UP001596113"/>
    </source>
</evidence>
<proteinExistence type="predicted"/>
<dbReference type="GO" id="GO:0016787">
    <property type="term" value="F:hydrolase activity"/>
    <property type="evidence" value="ECO:0007669"/>
    <property type="project" value="UniProtKB-KW"/>
</dbReference>
<dbReference type="Pfam" id="PF12697">
    <property type="entry name" value="Abhydrolase_6"/>
    <property type="match status" value="1"/>
</dbReference>
<dbReference type="RefSeq" id="WP_378131288.1">
    <property type="nucleotide sequence ID" value="NZ_JBHSMI010000013.1"/>
</dbReference>
<dbReference type="InterPro" id="IPR050228">
    <property type="entry name" value="Carboxylesterase_BioH"/>
</dbReference>
<comment type="caution">
    <text evidence="2">The sequence shown here is derived from an EMBL/GenBank/DDBJ whole genome shotgun (WGS) entry which is preliminary data.</text>
</comment>
<keyword evidence="2" id="KW-0378">Hydrolase</keyword>
<gene>
    <name evidence="2" type="ORF">ACFPOF_07860</name>
</gene>
<dbReference type="EMBL" id="JBHSMI010000013">
    <property type="protein sequence ID" value="MFC5402652.1"/>
    <property type="molecule type" value="Genomic_DNA"/>
</dbReference>
<dbReference type="SUPFAM" id="SSF53474">
    <property type="entry name" value="alpha/beta-Hydrolases"/>
    <property type="match status" value="1"/>
</dbReference>
<reference evidence="3" key="1">
    <citation type="journal article" date="2019" name="Int. J. Syst. Evol. Microbiol.">
        <title>The Global Catalogue of Microorganisms (GCM) 10K type strain sequencing project: providing services to taxonomists for standard genome sequencing and annotation.</title>
        <authorList>
            <consortium name="The Broad Institute Genomics Platform"/>
            <consortium name="The Broad Institute Genome Sequencing Center for Infectious Disease"/>
            <person name="Wu L."/>
            <person name="Ma J."/>
        </authorList>
    </citation>
    <scope>NUCLEOTIDE SEQUENCE [LARGE SCALE GENOMIC DNA]</scope>
    <source>
        <strain evidence="3">CGMCC 1.18575</strain>
    </source>
</reference>
<dbReference type="PANTHER" id="PTHR43194:SF2">
    <property type="entry name" value="PEROXISOMAL MEMBRANE PROTEIN LPX1"/>
    <property type="match status" value="1"/>
</dbReference>
<protein>
    <submittedName>
        <fullName evidence="2">Alpha/beta fold hydrolase</fullName>
    </submittedName>
</protein>
<dbReference type="PANTHER" id="PTHR43194">
    <property type="entry name" value="HYDROLASE ALPHA/BETA FOLD FAMILY"/>
    <property type="match status" value="1"/>
</dbReference>
<feature type="domain" description="AB hydrolase-1" evidence="1">
    <location>
        <begin position="37"/>
        <end position="277"/>
    </location>
</feature>
<sequence length="292" mass="32489">MAQSLKENSNHSFTRSTAISHDGTTISYQSIGRGPGLIVIHGALTTSEQFTAFACHLSDCFTVHILDRRGRGGSGPQGPDYSIVKECEDIKAVQEITGASSIFGHSFGGLAVLESALADRAFSKIALYEPGVVIHSEPADWKWLPEYEEDMNRQDFRGAFTTFVQGASQTFLSRVPKWFAKFNLWIGIRGEHWDRIERLLPQNLNEHREVQRLAATYRKYAAIHADVLFMSGHKSPASVSQMVQELNRTIEGSQLLTLPGLHHLSPENGYSPKQVAQAVKDFFLAKTRKGDE</sequence>
<dbReference type="Proteomes" id="UP001596113">
    <property type="component" value="Unassembled WGS sequence"/>
</dbReference>
<keyword evidence="3" id="KW-1185">Reference proteome</keyword>
<dbReference type="InterPro" id="IPR000073">
    <property type="entry name" value="AB_hydrolase_1"/>
</dbReference>
<accession>A0ABW0HUB2</accession>
<dbReference type="Gene3D" id="3.40.50.1820">
    <property type="entry name" value="alpha/beta hydrolase"/>
    <property type="match status" value="1"/>
</dbReference>
<organism evidence="2 3">
    <name type="scientific">Cohnella soli</name>
    <dbReference type="NCBI Taxonomy" id="425005"/>
    <lineage>
        <taxon>Bacteria</taxon>
        <taxon>Bacillati</taxon>
        <taxon>Bacillota</taxon>
        <taxon>Bacilli</taxon>
        <taxon>Bacillales</taxon>
        <taxon>Paenibacillaceae</taxon>
        <taxon>Cohnella</taxon>
    </lineage>
</organism>
<evidence type="ECO:0000313" key="2">
    <source>
        <dbReference type="EMBL" id="MFC5402652.1"/>
    </source>
</evidence>
<name>A0ABW0HUB2_9BACL</name>
<dbReference type="InterPro" id="IPR029058">
    <property type="entry name" value="AB_hydrolase_fold"/>
</dbReference>